<evidence type="ECO:0000256" key="1">
    <source>
        <dbReference type="SAM" id="MobiDB-lite"/>
    </source>
</evidence>
<feature type="transmembrane region" description="Helical" evidence="2">
    <location>
        <begin position="98"/>
        <end position="120"/>
    </location>
</feature>
<gene>
    <name evidence="3" type="ORF">YASMINEVIRUS_1197</name>
</gene>
<proteinExistence type="predicted"/>
<feature type="compositionally biased region" description="Basic and acidic residues" evidence="1">
    <location>
        <begin position="141"/>
        <end position="151"/>
    </location>
</feature>
<evidence type="ECO:0000256" key="2">
    <source>
        <dbReference type="SAM" id="Phobius"/>
    </source>
</evidence>
<evidence type="ECO:0000313" key="4">
    <source>
        <dbReference type="Proteomes" id="UP000594342"/>
    </source>
</evidence>
<dbReference type="EMBL" id="UPSH01000001">
    <property type="protein sequence ID" value="VBB18666.1"/>
    <property type="molecule type" value="Genomic_DNA"/>
</dbReference>
<feature type="region of interest" description="Disordered" evidence="1">
    <location>
        <begin position="127"/>
        <end position="151"/>
    </location>
</feature>
<accession>A0A5K0UBW0</accession>
<keyword evidence="4" id="KW-1185">Reference proteome</keyword>
<reference evidence="3 4" key="1">
    <citation type="submission" date="2018-10" db="EMBL/GenBank/DDBJ databases">
        <authorList>
            <consortium name="IHU Genomes"/>
        </authorList>
    </citation>
    <scope>NUCLEOTIDE SEQUENCE [LARGE SCALE GENOMIC DNA]</scope>
    <source>
        <strain evidence="3 4">A1</strain>
    </source>
</reference>
<organism evidence="3 4">
    <name type="scientific">Yasminevirus sp. GU-2018</name>
    <dbReference type="NCBI Taxonomy" id="2420051"/>
    <lineage>
        <taxon>Viruses</taxon>
        <taxon>Varidnaviria</taxon>
        <taxon>Bamfordvirae</taxon>
        <taxon>Nucleocytoviricota</taxon>
        <taxon>Megaviricetes</taxon>
        <taxon>Imitervirales</taxon>
        <taxon>Mimiviridae</taxon>
        <taxon>Klosneuvirinae</taxon>
        <taxon>Yasminevirus</taxon>
        <taxon>Yasminevirus saudimassiliense</taxon>
    </lineage>
</organism>
<comment type="caution">
    <text evidence="3">The sequence shown here is derived from an EMBL/GenBank/DDBJ whole genome shotgun (WGS) entry which is preliminary data.</text>
</comment>
<evidence type="ECO:0000313" key="3">
    <source>
        <dbReference type="EMBL" id="VBB18666.1"/>
    </source>
</evidence>
<keyword evidence="2" id="KW-0472">Membrane</keyword>
<keyword evidence="2" id="KW-1133">Transmembrane helix</keyword>
<name>A0A5K0UBW0_9VIRU</name>
<sequence length="151" mass="16885">MSRNPFDIVPPPIKLLDQHPPLKVEVSVPAPKIDRGFSEVRGSPFSVSSPLEVDRGLPSYEQSMSTVGKPIFALRRQPESFSEEGSVSDQTERSWGSVLSSCLLFVLVILALAGVGYYLYDRYYKQEPKKEEPSPQNNQKPTDKTEETPKS</sequence>
<dbReference type="Proteomes" id="UP000594342">
    <property type="component" value="Unassembled WGS sequence"/>
</dbReference>
<keyword evidence="2" id="KW-0812">Transmembrane</keyword>
<protein>
    <submittedName>
        <fullName evidence="3">Uncharacterized protein</fullName>
    </submittedName>
</protein>